<accession>A0A9N9QXR6</accession>
<dbReference type="EMBL" id="OU893345">
    <property type="protein sequence ID" value="CAG9785499.1"/>
    <property type="molecule type" value="Genomic_DNA"/>
</dbReference>
<gene>
    <name evidence="1" type="ORF">DIATSA_LOCUS3528</name>
</gene>
<dbReference type="OrthoDB" id="6776127at2759"/>
<keyword evidence="2" id="KW-1185">Reference proteome</keyword>
<dbReference type="AlphaFoldDB" id="A0A9N9QXR6"/>
<evidence type="ECO:0000313" key="1">
    <source>
        <dbReference type="EMBL" id="CAG9785499.1"/>
    </source>
</evidence>
<reference evidence="1" key="1">
    <citation type="submission" date="2021-12" db="EMBL/GenBank/DDBJ databases">
        <authorList>
            <person name="King R."/>
        </authorList>
    </citation>
    <scope>NUCLEOTIDE SEQUENCE</scope>
</reference>
<dbReference type="Proteomes" id="UP001153714">
    <property type="component" value="Chromosome 14"/>
</dbReference>
<proteinExistence type="predicted"/>
<name>A0A9N9QXR6_9NEOP</name>
<sequence>MFRKINASLSIKGINEVENQADNRMGQMKRMILSPLPTENNKLLYAEDPLTQQVQDYCSDDSVKNSDYVNTDDYYSDSNHNTKRTYIEGGKTVTDLHRDYVAECKSKGLPFGNYLAYYNIFCSEYKMAFFKPKKECENCTNYANATEEDKKMKHDYELHLKEKQLARDQKDEDKNIYSGQLYSIRL</sequence>
<reference evidence="1" key="2">
    <citation type="submission" date="2022-10" db="EMBL/GenBank/DDBJ databases">
        <authorList>
            <consortium name="ENA_rothamsted_submissions"/>
            <consortium name="culmorum"/>
            <person name="King R."/>
        </authorList>
    </citation>
    <scope>NUCLEOTIDE SEQUENCE</scope>
</reference>
<evidence type="ECO:0000313" key="2">
    <source>
        <dbReference type="Proteomes" id="UP001153714"/>
    </source>
</evidence>
<organism evidence="1 2">
    <name type="scientific">Diatraea saccharalis</name>
    <name type="common">sugarcane borer</name>
    <dbReference type="NCBI Taxonomy" id="40085"/>
    <lineage>
        <taxon>Eukaryota</taxon>
        <taxon>Metazoa</taxon>
        <taxon>Ecdysozoa</taxon>
        <taxon>Arthropoda</taxon>
        <taxon>Hexapoda</taxon>
        <taxon>Insecta</taxon>
        <taxon>Pterygota</taxon>
        <taxon>Neoptera</taxon>
        <taxon>Endopterygota</taxon>
        <taxon>Lepidoptera</taxon>
        <taxon>Glossata</taxon>
        <taxon>Ditrysia</taxon>
        <taxon>Pyraloidea</taxon>
        <taxon>Crambidae</taxon>
        <taxon>Crambinae</taxon>
        <taxon>Diatraea</taxon>
    </lineage>
</organism>
<protein>
    <submittedName>
        <fullName evidence="1">Uncharacterized protein</fullName>
    </submittedName>
</protein>